<dbReference type="SMART" id="SM00418">
    <property type="entry name" value="HTH_ARSR"/>
    <property type="match status" value="1"/>
</dbReference>
<dbReference type="STRING" id="1837282.A6F49_11080"/>
<evidence type="ECO:0000256" key="3">
    <source>
        <dbReference type="ARBA" id="ARBA00023163"/>
    </source>
</evidence>
<organism evidence="5 6">
    <name type="scientific">Enteractinococcus helveticum</name>
    <dbReference type="NCBI Taxonomy" id="1837282"/>
    <lineage>
        <taxon>Bacteria</taxon>
        <taxon>Bacillati</taxon>
        <taxon>Actinomycetota</taxon>
        <taxon>Actinomycetes</taxon>
        <taxon>Micrococcales</taxon>
        <taxon>Micrococcaceae</taxon>
    </lineage>
</organism>
<dbReference type="InterPro" id="IPR036390">
    <property type="entry name" value="WH_DNA-bd_sf"/>
</dbReference>
<dbReference type="CDD" id="cd00090">
    <property type="entry name" value="HTH_ARSR"/>
    <property type="match status" value="1"/>
</dbReference>
<dbReference type="PANTHER" id="PTHR33154">
    <property type="entry name" value="TRANSCRIPTIONAL REGULATOR, ARSR FAMILY"/>
    <property type="match status" value="1"/>
</dbReference>
<dbReference type="Pfam" id="PF01022">
    <property type="entry name" value="HTH_5"/>
    <property type="match status" value="1"/>
</dbReference>
<name>A0A1B7LYL2_9MICC</name>
<protein>
    <submittedName>
        <fullName evidence="5">Transcriptional regulator</fullName>
    </submittedName>
</protein>
<comment type="caution">
    <text evidence="5">The sequence shown here is derived from an EMBL/GenBank/DDBJ whole genome shotgun (WGS) entry which is preliminary data.</text>
</comment>
<dbReference type="Gene3D" id="1.10.10.10">
    <property type="entry name" value="Winged helix-like DNA-binding domain superfamily/Winged helix DNA-binding domain"/>
    <property type="match status" value="1"/>
</dbReference>
<dbReference type="EMBL" id="LXEY01000019">
    <property type="protein sequence ID" value="OAV60499.1"/>
    <property type="molecule type" value="Genomic_DNA"/>
</dbReference>
<dbReference type="PRINTS" id="PR00778">
    <property type="entry name" value="HTHARSR"/>
</dbReference>
<feature type="domain" description="HTH arsR-type" evidence="4">
    <location>
        <begin position="8"/>
        <end position="102"/>
    </location>
</feature>
<keyword evidence="6" id="KW-1185">Reference proteome</keyword>
<sequence length="124" mass="13557">MAINNSGFDDVATQAYAHLFQAVAEPKRLAILQHLASGEHRVRDLVEHMDLAQSTVSKHLSFLTECGLIAARPQGRSTWYALAEPTLLKELIAAAEKMLEATGKSAQLCEHLRLGGYAVVEEES</sequence>
<dbReference type="PANTHER" id="PTHR33154:SF33">
    <property type="entry name" value="TRANSCRIPTIONAL REPRESSOR SDPR"/>
    <property type="match status" value="1"/>
</dbReference>
<reference evidence="5 6" key="1">
    <citation type="submission" date="2016-04" db="EMBL/GenBank/DDBJ databases">
        <title>First whole genome shotgun sequence of the bacterium Enteractinococcus sp. strain UASWS1574.</title>
        <authorList>
            <person name="Crovadore J."/>
            <person name="Chablais R."/>
            <person name="Lefort F."/>
        </authorList>
    </citation>
    <scope>NUCLEOTIDE SEQUENCE [LARGE SCALE GENOMIC DNA]</scope>
    <source>
        <strain evidence="5 6">UASWS1574</strain>
    </source>
</reference>
<dbReference type="Proteomes" id="UP000078292">
    <property type="component" value="Unassembled WGS sequence"/>
</dbReference>
<dbReference type="PROSITE" id="PS50987">
    <property type="entry name" value="HTH_ARSR_2"/>
    <property type="match status" value="1"/>
</dbReference>
<evidence type="ECO:0000256" key="1">
    <source>
        <dbReference type="ARBA" id="ARBA00023015"/>
    </source>
</evidence>
<keyword evidence="3" id="KW-0804">Transcription</keyword>
<dbReference type="InterPro" id="IPR051081">
    <property type="entry name" value="HTH_MetalResp_TranReg"/>
</dbReference>
<evidence type="ECO:0000259" key="4">
    <source>
        <dbReference type="PROSITE" id="PS50987"/>
    </source>
</evidence>
<dbReference type="InterPro" id="IPR011991">
    <property type="entry name" value="ArsR-like_HTH"/>
</dbReference>
<dbReference type="InterPro" id="IPR001845">
    <property type="entry name" value="HTH_ArsR_DNA-bd_dom"/>
</dbReference>
<evidence type="ECO:0000256" key="2">
    <source>
        <dbReference type="ARBA" id="ARBA00023125"/>
    </source>
</evidence>
<keyword evidence="1" id="KW-0805">Transcription regulation</keyword>
<evidence type="ECO:0000313" key="6">
    <source>
        <dbReference type="Proteomes" id="UP000078292"/>
    </source>
</evidence>
<gene>
    <name evidence="5" type="ORF">A6F49_11080</name>
</gene>
<dbReference type="RefSeq" id="WP_043058051.1">
    <property type="nucleotide sequence ID" value="NZ_LXEY01000019.1"/>
</dbReference>
<keyword evidence="2" id="KW-0238">DNA-binding</keyword>
<proteinExistence type="predicted"/>
<dbReference type="SUPFAM" id="SSF46785">
    <property type="entry name" value="Winged helix' DNA-binding domain"/>
    <property type="match status" value="1"/>
</dbReference>
<dbReference type="InterPro" id="IPR036388">
    <property type="entry name" value="WH-like_DNA-bd_sf"/>
</dbReference>
<evidence type="ECO:0000313" key="5">
    <source>
        <dbReference type="EMBL" id="OAV60499.1"/>
    </source>
</evidence>
<dbReference type="GO" id="GO:0003677">
    <property type="term" value="F:DNA binding"/>
    <property type="evidence" value="ECO:0007669"/>
    <property type="project" value="UniProtKB-KW"/>
</dbReference>
<accession>A0A1B7LYL2</accession>
<dbReference type="GO" id="GO:0003700">
    <property type="term" value="F:DNA-binding transcription factor activity"/>
    <property type="evidence" value="ECO:0007669"/>
    <property type="project" value="InterPro"/>
</dbReference>
<dbReference type="NCBIfam" id="NF033788">
    <property type="entry name" value="HTH_metalloreg"/>
    <property type="match status" value="1"/>
</dbReference>
<dbReference type="AlphaFoldDB" id="A0A1B7LYL2"/>
<dbReference type="OrthoDB" id="3401849at2"/>